<gene>
    <name evidence="2" type="ORF">ACFOZ4_36705</name>
</gene>
<name>A0ABV8LZH8_9ACTN</name>
<sequence length="322" mass="32979">MKSALVAALSAAALLATGSVALLTTGSPAAASDLRVYTSVPGSYRVQPTSTNGTPVFHDLGARITVPAGTTKYLSSKLIVSAATVVTETSHLVYCRLPGATALTDRLVSGQNVLAGTTTTILTRGMITAPASGSLTCSLEAIFIDHTATSGAQSIRVEASTYVEDVFGVLPASAQTYQPTRTRVDSGYYAAPVTFTAPAGVTSIQAIGDVNVTTCYGTKPEALCVGGRLTGGYAYVGTQLVVHQLNQDGSVCNTTTNGALAGVTVSNTVHHFKINTWHTAVPVLASCSSRTFSASTRVTANAGAESIVVEANHQSLTALFVS</sequence>
<evidence type="ECO:0000256" key="1">
    <source>
        <dbReference type="SAM" id="SignalP"/>
    </source>
</evidence>
<organism evidence="2 3">
    <name type="scientific">Hamadaea flava</name>
    <dbReference type="NCBI Taxonomy" id="1742688"/>
    <lineage>
        <taxon>Bacteria</taxon>
        <taxon>Bacillati</taxon>
        <taxon>Actinomycetota</taxon>
        <taxon>Actinomycetes</taxon>
        <taxon>Micromonosporales</taxon>
        <taxon>Micromonosporaceae</taxon>
        <taxon>Hamadaea</taxon>
    </lineage>
</organism>
<feature type="chain" id="PRO_5046988892" evidence="1">
    <location>
        <begin position="32"/>
        <end position="322"/>
    </location>
</feature>
<keyword evidence="1" id="KW-0732">Signal</keyword>
<keyword evidence="3" id="KW-1185">Reference proteome</keyword>
<reference evidence="3" key="1">
    <citation type="journal article" date="2019" name="Int. J. Syst. Evol. Microbiol.">
        <title>The Global Catalogue of Microorganisms (GCM) 10K type strain sequencing project: providing services to taxonomists for standard genome sequencing and annotation.</title>
        <authorList>
            <consortium name="The Broad Institute Genomics Platform"/>
            <consortium name="The Broad Institute Genome Sequencing Center for Infectious Disease"/>
            <person name="Wu L."/>
            <person name="Ma J."/>
        </authorList>
    </citation>
    <scope>NUCLEOTIDE SEQUENCE [LARGE SCALE GENOMIC DNA]</scope>
    <source>
        <strain evidence="3">CGMCC 4.7289</strain>
    </source>
</reference>
<dbReference type="RefSeq" id="WP_253751413.1">
    <property type="nucleotide sequence ID" value="NZ_JAMZDZ010000001.1"/>
</dbReference>
<dbReference type="EMBL" id="JBHSAY010000029">
    <property type="protein sequence ID" value="MFC4136180.1"/>
    <property type="molecule type" value="Genomic_DNA"/>
</dbReference>
<comment type="caution">
    <text evidence="2">The sequence shown here is derived from an EMBL/GenBank/DDBJ whole genome shotgun (WGS) entry which is preliminary data.</text>
</comment>
<feature type="signal peptide" evidence="1">
    <location>
        <begin position="1"/>
        <end position="31"/>
    </location>
</feature>
<evidence type="ECO:0000313" key="2">
    <source>
        <dbReference type="EMBL" id="MFC4136180.1"/>
    </source>
</evidence>
<evidence type="ECO:0000313" key="3">
    <source>
        <dbReference type="Proteomes" id="UP001595816"/>
    </source>
</evidence>
<accession>A0ABV8LZH8</accession>
<protein>
    <submittedName>
        <fullName evidence="2">Uncharacterized protein</fullName>
    </submittedName>
</protein>
<dbReference type="Proteomes" id="UP001595816">
    <property type="component" value="Unassembled WGS sequence"/>
</dbReference>
<proteinExistence type="predicted"/>